<evidence type="ECO:0000256" key="1">
    <source>
        <dbReference type="SAM" id="MobiDB-lite"/>
    </source>
</evidence>
<reference evidence="2 3" key="1">
    <citation type="submission" date="2021-06" db="EMBL/GenBank/DDBJ databases">
        <authorList>
            <person name="Palmer J.M."/>
        </authorList>
    </citation>
    <scope>NUCLEOTIDE SEQUENCE [LARGE SCALE GENOMIC DNA]</scope>
    <source>
        <strain evidence="3">if_2019</strain>
        <tissue evidence="2">Muscle</tissue>
    </source>
</reference>
<organism evidence="2 3">
    <name type="scientific">Ilyodon furcidens</name>
    <name type="common">goldbreast splitfin</name>
    <dbReference type="NCBI Taxonomy" id="33524"/>
    <lineage>
        <taxon>Eukaryota</taxon>
        <taxon>Metazoa</taxon>
        <taxon>Chordata</taxon>
        <taxon>Craniata</taxon>
        <taxon>Vertebrata</taxon>
        <taxon>Euteleostomi</taxon>
        <taxon>Actinopterygii</taxon>
        <taxon>Neopterygii</taxon>
        <taxon>Teleostei</taxon>
        <taxon>Neoteleostei</taxon>
        <taxon>Acanthomorphata</taxon>
        <taxon>Ovalentaria</taxon>
        <taxon>Atherinomorphae</taxon>
        <taxon>Cyprinodontiformes</taxon>
        <taxon>Goodeidae</taxon>
        <taxon>Ilyodon</taxon>
    </lineage>
</organism>
<dbReference type="EMBL" id="JAHRIQ010074933">
    <property type="protein sequence ID" value="MEQ2245898.1"/>
    <property type="molecule type" value="Genomic_DNA"/>
</dbReference>
<keyword evidence="3" id="KW-1185">Reference proteome</keyword>
<evidence type="ECO:0000313" key="2">
    <source>
        <dbReference type="EMBL" id="MEQ2245898.1"/>
    </source>
</evidence>
<feature type="region of interest" description="Disordered" evidence="1">
    <location>
        <begin position="141"/>
        <end position="161"/>
    </location>
</feature>
<dbReference type="PANTHER" id="PTHR31025">
    <property type="entry name" value="SI:CH211-196P9.1-RELATED"/>
    <property type="match status" value="1"/>
</dbReference>
<accession>A0ABV0UKY9</accession>
<dbReference type="Proteomes" id="UP001482620">
    <property type="component" value="Unassembled WGS sequence"/>
</dbReference>
<name>A0ABV0UKY9_9TELE</name>
<gene>
    <name evidence="2" type="ORF">ILYODFUR_032794</name>
</gene>
<sequence length="161" mass="18225">MVETIFSYKPHSNESQLPKVAEALINAHPCLSQRGSHNPWYGWKVLLGTYRTVMAKSGCAEVAVNAGRRSRNNPDYDHPHSNIKKAGHSEINFLLNFPKGANQMSLEQMRLQVLEESEKPEKKKAVHRKVHADNFCFRTPRDCERRSTGKGSFDQMASTAD</sequence>
<evidence type="ECO:0000313" key="3">
    <source>
        <dbReference type="Proteomes" id="UP001482620"/>
    </source>
</evidence>
<dbReference type="PANTHER" id="PTHR31025:SF19">
    <property type="entry name" value="SI:CH73-42K18.1-RELATED"/>
    <property type="match status" value="1"/>
</dbReference>
<proteinExistence type="predicted"/>
<comment type="caution">
    <text evidence="2">The sequence shown here is derived from an EMBL/GenBank/DDBJ whole genome shotgun (WGS) entry which is preliminary data.</text>
</comment>
<protein>
    <submittedName>
        <fullName evidence="2">Uncharacterized protein</fullName>
    </submittedName>
</protein>